<organism evidence="2 3">
    <name type="scientific">Meiothermus luteus</name>
    <dbReference type="NCBI Taxonomy" id="2026184"/>
    <lineage>
        <taxon>Bacteria</taxon>
        <taxon>Thermotogati</taxon>
        <taxon>Deinococcota</taxon>
        <taxon>Deinococci</taxon>
        <taxon>Thermales</taxon>
        <taxon>Thermaceae</taxon>
        <taxon>Meiothermus</taxon>
    </lineage>
</organism>
<keyword evidence="3" id="KW-1185">Reference proteome</keyword>
<dbReference type="InterPro" id="IPR058652">
    <property type="entry name" value="VapC50_C"/>
</dbReference>
<feature type="domain" description="VapC50 C-terminal" evidence="1">
    <location>
        <begin position="157"/>
        <end position="197"/>
    </location>
</feature>
<dbReference type="AlphaFoldDB" id="A0A399EMU5"/>
<dbReference type="Proteomes" id="UP000265800">
    <property type="component" value="Unassembled WGS sequence"/>
</dbReference>
<name>A0A399EMU5_9DEIN</name>
<proteinExistence type="predicted"/>
<accession>A0A399EMU5</accession>
<evidence type="ECO:0000313" key="3">
    <source>
        <dbReference type="Proteomes" id="UP000265800"/>
    </source>
</evidence>
<dbReference type="Pfam" id="PF26343">
    <property type="entry name" value="VapC50_C"/>
    <property type="match status" value="1"/>
</dbReference>
<protein>
    <submittedName>
        <fullName evidence="2">PIN domain protein</fullName>
    </submittedName>
</protein>
<gene>
    <name evidence="2" type="ORF">Mlute_01902</name>
</gene>
<dbReference type="EMBL" id="QWKZ01000062">
    <property type="protein sequence ID" value="RIH84369.1"/>
    <property type="molecule type" value="Genomic_DNA"/>
</dbReference>
<evidence type="ECO:0000259" key="1">
    <source>
        <dbReference type="Pfam" id="PF26343"/>
    </source>
</evidence>
<comment type="caution">
    <text evidence="2">The sequence shown here is derived from an EMBL/GenBank/DDBJ whole genome shotgun (WGS) entry which is preliminary data.</text>
</comment>
<dbReference type="RefSeq" id="WP_119360481.1">
    <property type="nucleotide sequence ID" value="NZ_QWKZ01000062.1"/>
</dbReference>
<sequence length="204" mass="23394">MHLPLPRILFLDACVLYPAQTRDLFMALALERWVRLKWSQQVQEEWIRNFLKNKSSKLKPEQVERVKAVPQTMLAALEFQEPLVQGYEVILEKIDLPDKNDRHVVAAAFWGGAEAILTYNNKDFPEEILGSWDLTVIHPDDYLCELAGDCIRQTSMPGTLLEILKKQRSKLKNPPLDVEAFLDSLSKAGLRELAGILASYRQHL</sequence>
<reference evidence="2 3" key="1">
    <citation type="submission" date="2018-08" db="EMBL/GenBank/DDBJ databases">
        <title>Meiothermus luteus KCTC 52599 genome sequencing project.</title>
        <authorList>
            <person name="Da Costa M.S."/>
            <person name="Albuquerque L."/>
            <person name="Raposo P."/>
            <person name="Froufe H.J.C."/>
            <person name="Barroso C.S."/>
            <person name="Egas C."/>
        </authorList>
    </citation>
    <scope>NUCLEOTIDE SEQUENCE [LARGE SCALE GENOMIC DNA]</scope>
    <source>
        <strain evidence="2 3">KCTC 52599</strain>
    </source>
</reference>
<evidence type="ECO:0000313" key="2">
    <source>
        <dbReference type="EMBL" id="RIH84369.1"/>
    </source>
</evidence>
<dbReference type="OrthoDB" id="211933at2"/>